<dbReference type="OrthoDB" id="2793621at2759"/>
<evidence type="ECO:0000313" key="2">
    <source>
        <dbReference type="EMBL" id="OCH93500.1"/>
    </source>
</evidence>
<sequence>MMGPCLPQEYPQELIPDWVTDDAAPPYSPVPPADMPSFTPDLVALGYATAMRWSMYEGQVIIEDDAEHVRGVDAADSGDDNTDDDTLHEHSSQSPFLRPSPSPSQSPLPCSAPFSYSCPHPETCPCSFTLAGDIRSSRFLIPRSSSFLDCTTSISSLYTLDDQLERAPQEAFAELCYAQAVCEDFHSMFPRGTGGYTPSELTKTLHSKLVAADSCDLESDSDCDSLLDPELKHGGIDAKISQGSGRSVRRSVCDLGQTGAERLSFHVSFAPSSPPANESHRQQPRAHQTIFCCPPASQQSSGADAIGSFPRRPRSEHGVRSGVLRAFAGFRAAFTG</sequence>
<keyword evidence="3" id="KW-1185">Reference proteome</keyword>
<dbReference type="Proteomes" id="UP000250043">
    <property type="component" value="Unassembled WGS sequence"/>
</dbReference>
<organism evidence="2 3">
    <name type="scientific">Obba rivulosa</name>
    <dbReference type="NCBI Taxonomy" id="1052685"/>
    <lineage>
        <taxon>Eukaryota</taxon>
        <taxon>Fungi</taxon>
        <taxon>Dikarya</taxon>
        <taxon>Basidiomycota</taxon>
        <taxon>Agaricomycotina</taxon>
        <taxon>Agaricomycetes</taxon>
        <taxon>Polyporales</taxon>
        <taxon>Gelatoporiaceae</taxon>
        <taxon>Obba</taxon>
    </lineage>
</organism>
<reference evidence="2 3" key="1">
    <citation type="submission" date="2016-07" db="EMBL/GenBank/DDBJ databases">
        <title>Draft genome of the white-rot fungus Obba rivulosa 3A-2.</title>
        <authorList>
            <consortium name="DOE Joint Genome Institute"/>
            <person name="Miettinen O."/>
            <person name="Riley R."/>
            <person name="Acob R."/>
            <person name="Barry K."/>
            <person name="Cullen D."/>
            <person name="De Vries R."/>
            <person name="Hainaut M."/>
            <person name="Hatakka A."/>
            <person name="Henrissat B."/>
            <person name="Hilden K."/>
            <person name="Kuo R."/>
            <person name="Labutti K."/>
            <person name="Lipzen A."/>
            <person name="Makela M.R."/>
            <person name="Sandor L."/>
            <person name="Spatafora J.W."/>
            <person name="Grigoriev I.V."/>
            <person name="Hibbett D.S."/>
        </authorList>
    </citation>
    <scope>NUCLEOTIDE SEQUENCE [LARGE SCALE GENOMIC DNA]</scope>
    <source>
        <strain evidence="2 3">3A-2</strain>
    </source>
</reference>
<protein>
    <submittedName>
        <fullName evidence="2">Uncharacterized protein</fullName>
    </submittedName>
</protein>
<name>A0A8E2J2U4_9APHY</name>
<feature type="region of interest" description="Disordered" evidence="1">
    <location>
        <begin position="72"/>
        <end position="105"/>
    </location>
</feature>
<dbReference type="AlphaFoldDB" id="A0A8E2J2U4"/>
<feature type="region of interest" description="Disordered" evidence="1">
    <location>
        <begin position="294"/>
        <end position="318"/>
    </location>
</feature>
<accession>A0A8E2J2U4</accession>
<evidence type="ECO:0000256" key="1">
    <source>
        <dbReference type="SAM" id="MobiDB-lite"/>
    </source>
</evidence>
<dbReference type="EMBL" id="KV722354">
    <property type="protein sequence ID" value="OCH93500.1"/>
    <property type="molecule type" value="Genomic_DNA"/>
</dbReference>
<gene>
    <name evidence="2" type="ORF">OBBRIDRAFT_790211</name>
</gene>
<proteinExistence type="predicted"/>
<evidence type="ECO:0000313" key="3">
    <source>
        <dbReference type="Proteomes" id="UP000250043"/>
    </source>
</evidence>